<dbReference type="STRING" id="938405.SAMN02927895_03314"/>
<organism evidence="2 3">
    <name type="scientific">Belnapia rosea</name>
    <dbReference type="NCBI Taxonomy" id="938405"/>
    <lineage>
        <taxon>Bacteria</taxon>
        <taxon>Pseudomonadati</taxon>
        <taxon>Pseudomonadota</taxon>
        <taxon>Alphaproteobacteria</taxon>
        <taxon>Acetobacterales</taxon>
        <taxon>Roseomonadaceae</taxon>
        <taxon>Belnapia</taxon>
    </lineage>
</organism>
<dbReference type="SUPFAM" id="SSF54593">
    <property type="entry name" value="Glyoxalase/Bleomycin resistance protein/Dihydroxybiphenyl dioxygenase"/>
    <property type="match status" value="2"/>
</dbReference>
<accession>A0A1G6TK64</accession>
<dbReference type="RefSeq" id="WP_218127939.1">
    <property type="nucleotide sequence ID" value="NZ_FMZX01000006.1"/>
</dbReference>
<dbReference type="EMBL" id="FMZX01000006">
    <property type="protein sequence ID" value="SDD29440.1"/>
    <property type="molecule type" value="Genomic_DNA"/>
</dbReference>
<dbReference type="InterPro" id="IPR018146">
    <property type="entry name" value="Glyoxalase_1_CS"/>
</dbReference>
<gene>
    <name evidence="2" type="ORF">SAMN04487779_1006101</name>
</gene>
<keyword evidence="1" id="KW-0479">Metal-binding</keyword>
<evidence type="ECO:0008006" key="4">
    <source>
        <dbReference type="Google" id="ProtNLM"/>
    </source>
</evidence>
<name>A0A1G6TK64_9PROT</name>
<keyword evidence="3" id="KW-1185">Reference proteome</keyword>
<reference evidence="2 3" key="1">
    <citation type="submission" date="2016-10" db="EMBL/GenBank/DDBJ databases">
        <authorList>
            <person name="de Groot N.N."/>
        </authorList>
    </citation>
    <scope>NUCLEOTIDE SEQUENCE [LARGE SCALE GENOMIC DNA]</scope>
    <source>
        <strain evidence="2 3">CPCC 100156</strain>
    </source>
</reference>
<proteinExistence type="predicted"/>
<dbReference type="PANTHER" id="PTHR40280">
    <property type="entry name" value="BLR6907 PROTEIN"/>
    <property type="match status" value="1"/>
</dbReference>
<dbReference type="PANTHER" id="PTHR40280:SF1">
    <property type="entry name" value="VOC DOMAIN-CONTAINING PROTEIN"/>
    <property type="match status" value="1"/>
</dbReference>
<protein>
    <recommendedName>
        <fullName evidence="4">VOC domain-containing protein</fullName>
    </recommendedName>
</protein>
<dbReference type="Proteomes" id="UP000198925">
    <property type="component" value="Unassembled WGS sequence"/>
</dbReference>
<dbReference type="GO" id="GO:0004462">
    <property type="term" value="F:lactoylglutathione lyase activity"/>
    <property type="evidence" value="ECO:0007669"/>
    <property type="project" value="InterPro"/>
</dbReference>
<evidence type="ECO:0000313" key="2">
    <source>
        <dbReference type="EMBL" id="SDD29440.1"/>
    </source>
</evidence>
<dbReference type="Gene3D" id="3.10.180.10">
    <property type="entry name" value="2,3-Dihydroxybiphenyl 1,2-Dioxygenase, domain 1"/>
    <property type="match status" value="1"/>
</dbReference>
<dbReference type="InterPro" id="IPR029068">
    <property type="entry name" value="Glyas_Bleomycin-R_OHBP_Dase"/>
</dbReference>
<dbReference type="PROSITE" id="PS00934">
    <property type="entry name" value="GLYOXALASE_I_1"/>
    <property type="match status" value="1"/>
</dbReference>
<dbReference type="AlphaFoldDB" id="A0A1G6TK64"/>
<dbReference type="GO" id="GO:0046872">
    <property type="term" value="F:metal ion binding"/>
    <property type="evidence" value="ECO:0007669"/>
    <property type="project" value="UniProtKB-KW"/>
</dbReference>
<evidence type="ECO:0000256" key="1">
    <source>
        <dbReference type="ARBA" id="ARBA00022723"/>
    </source>
</evidence>
<sequence length="294" mass="32650">MDGMAKVDCPFNRASETLGNSVELQHVNLRVPDQALATAFYITGLGLTRDPYLMTGLDNMWANAGVSQFHLPTGPAQVLRGVVGLVTPNRELLLHQLHRARRWLEGTRYAFAEAEGHVDVTCPWGNRIRVHEPDAARFGRIHLGMPYVQLDVAPGTLHGIARFYDQIIGAPAAMRDGALHVLVAASQHLVYRETDAPQPEYDGHHIQLAFADFGGVHAKLAGRGLISREDSEHQYRFIDLIDPEDGRRLFQVEHEIRSMTHPLFRRPLVNRNPAISNNLYAPGHEALAPAIPPA</sequence>
<evidence type="ECO:0000313" key="3">
    <source>
        <dbReference type="Proteomes" id="UP000198925"/>
    </source>
</evidence>